<evidence type="ECO:0000256" key="1">
    <source>
        <dbReference type="ARBA" id="ARBA00022448"/>
    </source>
</evidence>
<reference evidence="10" key="1">
    <citation type="journal article" date="2019" name="Int. J. Syst. Evol. Microbiol.">
        <title>The Global Catalogue of Microorganisms (GCM) 10K type strain sequencing project: providing services to taxonomists for standard genome sequencing and annotation.</title>
        <authorList>
            <consortium name="The Broad Institute Genomics Platform"/>
            <consortium name="The Broad Institute Genome Sequencing Center for Infectious Disease"/>
            <person name="Wu L."/>
            <person name="Ma J."/>
        </authorList>
    </citation>
    <scope>NUCLEOTIDE SEQUENCE [LARGE SCALE GENOMIC DNA]</scope>
    <source>
        <strain evidence="10">JCM 30774</strain>
    </source>
</reference>
<name>A0ABW4B2I7_9GAMM</name>
<dbReference type="EMBL" id="JBHTMN010000014">
    <property type="protein sequence ID" value="MFD1384440.1"/>
    <property type="molecule type" value="Genomic_DNA"/>
</dbReference>
<keyword evidence="2 6" id="KW-0349">Heme</keyword>
<protein>
    <submittedName>
        <fullName evidence="9">C-type cytochrome</fullName>
    </submittedName>
</protein>
<sequence length="127" mass="13551">MKPLSLFLRRNLLVLSITGLMGLTTATGATYDQNTLESPSITITNSAPRSGEAIYNQVCTMCHSIGVAGAPKFGNAGDWAPRSAKGYDELLASALRGLNAMPPRGTCSQCSDEEILNAIKYMVEHSK</sequence>
<evidence type="ECO:0000256" key="6">
    <source>
        <dbReference type="PROSITE-ProRule" id="PRU00433"/>
    </source>
</evidence>
<keyword evidence="5 6" id="KW-0408">Iron</keyword>
<evidence type="ECO:0000313" key="9">
    <source>
        <dbReference type="EMBL" id="MFD1384440.1"/>
    </source>
</evidence>
<gene>
    <name evidence="9" type="ORF">ACFQ45_13765</name>
</gene>
<accession>A0ABW4B2I7</accession>
<keyword evidence="1" id="KW-0813">Transport</keyword>
<dbReference type="PANTHER" id="PTHR40942:SF4">
    <property type="entry name" value="CYTOCHROME C5"/>
    <property type="match status" value="1"/>
</dbReference>
<evidence type="ECO:0000256" key="3">
    <source>
        <dbReference type="ARBA" id="ARBA00022723"/>
    </source>
</evidence>
<dbReference type="Proteomes" id="UP001597059">
    <property type="component" value="Unassembled WGS sequence"/>
</dbReference>
<dbReference type="SUPFAM" id="SSF46626">
    <property type="entry name" value="Cytochrome c"/>
    <property type="match status" value="1"/>
</dbReference>
<dbReference type="PANTHER" id="PTHR40942">
    <property type="match status" value="1"/>
</dbReference>
<dbReference type="InterPro" id="IPR009056">
    <property type="entry name" value="Cyt_c-like_dom"/>
</dbReference>
<dbReference type="Pfam" id="PF13442">
    <property type="entry name" value="Cytochrome_CBB3"/>
    <property type="match status" value="1"/>
</dbReference>
<evidence type="ECO:0000256" key="2">
    <source>
        <dbReference type="ARBA" id="ARBA00022617"/>
    </source>
</evidence>
<keyword evidence="4" id="KW-0249">Electron transport</keyword>
<evidence type="ECO:0000313" key="10">
    <source>
        <dbReference type="Proteomes" id="UP001597059"/>
    </source>
</evidence>
<dbReference type="Gene3D" id="1.10.760.10">
    <property type="entry name" value="Cytochrome c-like domain"/>
    <property type="match status" value="1"/>
</dbReference>
<dbReference type="RefSeq" id="WP_377368655.1">
    <property type="nucleotide sequence ID" value="NZ_JBHTMN010000014.1"/>
</dbReference>
<dbReference type="InterPro" id="IPR036909">
    <property type="entry name" value="Cyt_c-like_dom_sf"/>
</dbReference>
<dbReference type="InterPro" id="IPR002323">
    <property type="entry name" value="Cyt_CIE"/>
</dbReference>
<proteinExistence type="predicted"/>
<feature type="domain" description="Cytochrome c" evidence="8">
    <location>
        <begin position="46"/>
        <end position="126"/>
    </location>
</feature>
<feature type="signal peptide" evidence="7">
    <location>
        <begin position="1"/>
        <end position="26"/>
    </location>
</feature>
<evidence type="ECO:0000259" key="8">
    <source>
        <dbReference type="PROSITE" id="PS51007"/>
    </source>
</evidence>
<organism evidence="9 10">
    <name type="scientific">Rhodanobacter aciditrophus</name>
    <dbReference type="NCBI Taxonomy" id="1623218"/>
    <lineage>
        <taxon>Bacteria</taxon>
        <taxon>Pseudomonadati</taxon>
        <taxon>Pseudomonadota</taxon>
        <taxon>Gammaproteobacteria</taxon>
        <taxon>Lysobacterales</taxon>
        <taxon>Rhodanobacteraceae</taxon>
        <taxon>Rhodanobacter</taxon>
    </lineage>
</organism>
<evidence type="ECO:0000256" key="5">
    <source>
        <dbReference type="ARBA" id="ARBA00023004"/>
    </source>
</evidence>
<keyword evidence="10" id="KW-1185">Reference proteome</keyword>
<keyword evidence="7" id="KW-0732">Signal</keyword>
<feature type="chain" id="PRO_5046440314" evidence="7">
    <location>
        <begin position="27"/>
        <end position="127"/>
    </location>
</feature>
<keyword evidence="3 6" id="KW-0479">Metal-binding</keyword>
<dbReference type="PROSITE" id="PS51007">
    <property type="entry name" value="CYTC"/>
    <property type="match status" value="1"/>
</dbReference>
<comment type="caution">
    <text evidence="9">The sequence shown here is derived from an EMBL/GenBank/DDBJ whole genome shotgun (WGS) entry which is preliminary data.</text>
</comment>
<evidence type="ECO:0000256" key="7">
    <source>
        <dbReference type="SAM" id="SignalP"/>
    </source>
</evidence>
<dbReference type="PRINTS" id="PR00607">
    <property type="entry name" value="CYTCHROMECIE"/>
</dbReference>
<evidence type="ECO:0000256" key="4">
    <source>
        <dbReference type="ARBA" id="ARBA00022982"/>
    </source>
</evidence>